<evidence type="ECO:0000313" key="2">
    <source>
        <dbReference type="Proteomes" id="UP000321577"/>
    </source>
</evidence>
<gene>
    <name evidence="1" type="ORF">BGE01nite_04080</name>
</gene>
<comment type="caution">
    <text evidence="1">The sequence shown here is derived from an EMBL/GenBank/DDBJ whole genome shotgun (WGS) entry which is preliminary data.</text>
</comment>
<proteinExistence type="predicted"/>
<sequence>MRQVPENEFSGPALTEGGGLLHTPATLSIGQPIEWESYMEDGLGPAKMAVFEMAKGSYFSIQYVELGPKDALIFYVMRGDVAQHADDVLMALGLTSRDLGWLADGVQLKPVHLIRQDDNGVQFHAGDFPCRADAEAAIVRLAAGAHKQAYFVEPITGKGPSLRFSDDFRSPPSIVPE</sequence>
<accession>A0A512M2Z1</accession>
<reference evidence="1 2" key="1">
    <citation type="submission" date="2019-07" db="EMBL/GenBank/DDBJ databases">
        <title>Whole genome shotgun sequence of Brevifollis gellanilyticus NBRC 108608.</title>
        <authorList>
            <person name="Hosoyama A."/>
            <person name="Uohara A."/>
            <person name="Ohji S."/>
            <person name="Ichikawa N."/>
        </authorList>
    </citation>
    <scope>NUCLEOTIDE SEQUENCE [LARGE SCALE GENOMIC DNA]</scope>
    <source>
        <strain evidence="1 2">NBRC 108608</strain>
    </source>
</reference>
<keyword evidence="2" id="KW-1185">Reference proteome</keyword>
<protein>
    <submittedName>
        <fullName evidence="1">Uncharacterized protein</fullName>
    </submittedName>
</protein>
<dbReference type="Proteomes" id="UP000321577">
    <property type="component" value="Unassembled WGS sequence"/>
</dbReference>
<name>A0A512M2Z1_9BACT</name>
<organism evidence="1 2">
    <name type="scientific">Brevifollis gellanilyticus</name>
    <dbReference type="NCBI Taxonomy" id="748831"/>
    <lineage>
        <taxon>Bacteria</taxon>
        <taxon>Pseudomonadati</taxon>
        <taxon>Verrucomicrobiota</taxon>
        <taxon>Verrucomicrobiia</taxon>
        <taxon>Verrucomicrobiales</taxon>
        <taxon>Verrucomicrobiaceae</taxon>
    </lineage>
</organism>
<dbReference type="AlphaFoldDB" id="A0A512M2Z1"/>
<evidence type="ECO:0000313" key="1">
    <source>
        <dbReference type="EMBL" id="GEP41117.1"/>
    </source>
</evidence>
<dbReference type="RefSeq" id="WP_146848591.1">
    <property type="nucleotide sequence ID" value="NZ_BKAG01000002.1"/>
</dbReference>
<dbReference type="EMBL" id="BKAG01000002">
    <property type="protein sequence ID" value="GEP41117.1"/>
    <property type="molecule type" value="Genomic_DNA"/>
</dbReference>
<dbReference type="OrthoDB" id="289700at2"/>